<evidence type="ECO:0000256" key="1">
    <source>
        <dbReference type="ARBA" id="ARBA00004141"/>
    </source>
</evidence>
<keyword evidence="5" id="KW-0472">Membrane</keyword>
<dbReference type="Pfam" id="PF00001">
    <property type="entry name" value="7tm_1"/>
    <property type="match status" value="1"/>
</dbReference>
<dbReference type="GO" id="GO:0004930">
    <property type="term" value="F:G protein-coupled receptor activity"/>
    <property type="evidence" value="ECO:0007669"/>
    <property type="project" value="UniProtKB-KW"/>
</dbReference>
<evidence type="ECO:0000313" key="9">
    <source>
        <dbReference type="EMBL" id="THD26980.1"/>
    </source>
</evidence>
<name>A0A2H1CNX9_FASHE</name>
<dbReference type="InterPro" id="IPR000276">
    <property type="entry name" value="GPCR_Rhodpsn"/>
</dbReference>
<comment type="subcellular location">
    <subcellularLocation>
        <location evidence="1">Membrane</location>
        <topology evidence="1">Multi-pass membrane protein</topology>
    </subcellularLocation>
</comment>
<dbReference type="AlphaFoldDB" id="A0A2H1CNX9"/>
<keyword evidence="10" id="KW-1185">Reference proteome</keyword>
<keyword evidence="2" id="KW-0812">Transmembrane</keyword>
<evidence type="ECO:0000256" key="7">
    <source>
        <dbReference type="ARBA" id="ARBA00023224"/>
    </source>
</evidence>
<organism evidence="9 10">
    <name type="scientific">Fasciola hepatica</name>
    <name type="common">Liver fluke</name>
    <dbReference type="NCBI Taxonomy" id="6192"/>
    <lineage>
        <taxon>Eukaryota</taxon>
        <taxon>Metazoa</taxon>
        <taxon>Spiralia</taxon>
        <taxon>Lophotrochozoa</taxon>
        <taxon>Platyhelminthes</taxon>
        <taxon>Trematoda</taxon>
        <taxon>Digenea</taxon>
        <taxon>Plagiorchiida</taxon>
        <taxon>Echinostomata</taxon>
        <taxon>Echinostomatoidea</taxon>
        <taxon>Fasciolidae</taxon>
        <taxon>Fasciola</taxon>
    </lineage>
</organism>
<dbReference type="PANTHER" id="PTHR24243">
    <property type="entry name" value="G-PROTEIN COUPLED RECEPTOR"/>
    <property type="match status" value="1"/>
</dbReference>
<evidence type="ECO:0000259" key="8">
    <source>
        <dbReference type="PROSITE" id="PS50262"/>
    </source>
</evidence>
<dbReference type="PROSITE" id="PS50262">
    <property type="entry name" value="G_PROTEIN_RECEP_F1_2"/>
    <property type="match status" value="1"/>
</dbReference>
<evidence type="ECO:0000256" key="6">
    <source>
        <dbReference type="ARBA" id="ARBA00023170"/>
    </source>
</evidence>
<dbReference type="CDD" id="cd00637">
    <property type="entry name" value="7tm_classA_rhodopsin-like"/>
    <property type="match status" value="1"/>
</dbReference>
<comment type="caution">
    <text evidence="9">The sequence shown here is derived from an EMBL/GenBank/DDBJ whole genome shotgun (WGS) entry which is preliminary data.</text>
</comment>
<dbReference type="SUPFAM" id="SSF81321">
    <property type="entry name" value="Family A G protein-coupled receptor-like"/>
    <property type="match status" value="1"/>
</dbReference>
<dbReference type="GO" id="GO:0005886">
    <property type="term" value="C:plasma membrane"/>
    <property type="evidence" value="ECO:0007669"/>
    <property type="project" value="TreeGrafter"/>
</dbReference>
<evidence type="ECO:0000256" key="4">
    <source>
        <dbReference type="ARBA" id="ARBA00023040"/>
    </source>
</evidence>
<reference evidence="9" key="1">
    <citation type="submission" date="2019-03" db="EMBL/GenBank/DDBJ databases">
        <title>Improved annotation for the trematode Fasciola hepatica.</title>
        <authorList>
            <person name="Choi Y.-J."/>
            <person name="Martin J."/>
            <person name="Mitreva M."/>
        </authorList>
    </citation>
    <scope>NUCLEOTIDE SEQUENCE [LARGE SCALE GENOMIC DNA]</scope>
</reference>
<keyword evidence="3" id="KW-1133">Transmembrane helix</keyword>
<gene>
    <name evidence="9" type="ORF">D915_002291</name>
</gene>
<feature type="domain" description="G-protein coupled receptors family 1 profile" evidence="8">
    <location>
        <begin position="54"/>
        <end position="389"/>
    </location>
</feature>
<accession>A0A2H1CNX9</accession>
<evidence type="ECO:0000256" key="2">
    <source>
        <dbReference type="ARBA" id="ARBA00022692"/>
    </source>
</evidence>
<sequence length="490" mass="56639">MFLTNNTPNLSQTNDSEINQALKQNSTYAYLYDGLKKYFLQWYLPLVIALGFLGSAFCLVFLTRSHIFPKNLRIWLISICIGDFLILAMEGVWMMLKVWYGFDIRDVNDALCVLHITFSNYMFYWSAYVQCFVSMQRCYLVLKPFRVNSRLLSAKNLLLCLLLVSLFLVFPILPYAIYWRVIDGDCDPVNDEIFRLTTVFDLVFWGIIPVLLMTTSTVIIWRNLLQRRNRFNSIGNFKPTARLKSMDLSTSGNRAASFTSPKRHSVAMCRLQMRSEFNNVFKSVPRSPNNTPYVTPNSSLSVIGLPQLRRCSRGLENLKRKSTSEGSTHVTLVLICMNFVYMASVYPLIIYFLCLNFIFSSLDHDIHRFIYYLFRSFCFLNACSNWIFYCVAGGTFRKRTRRLVQLVCCRRPAGGKHQRYLESLTPKTSNAQWCVTTNRYSCSVYRQINSGVKATRLDTAASSYDLDRIGVESSNTKSVTLEVRNLLKRT</sequence>
<dbReference type="Proteomes" id="UP000230066">
    <property type="component" value="Unassembled WGS sequence"/>
</dbReference>
<dbReference type="EMBL" id="JXXN02000565">
    <property type="protein sequence ID" value="THD26980.1"/>
    <property type="molecule type" value="Genomic_DNA"/>
</dbReference>
<evidence type="ECO:0000256" key="3">
    <source>
        <dbReference type="ARBA" id="ARBA00022989"/>
    </source>
</evidence>
<dbReference type="PANTHER" id="PTHR24243:SF233">
    <property type="entry name" value="THYROTROPIN-RELEASING HORMONE RECEPTOR"/>
    <property type="match status" value="1"/>
</dbReference>
<dbReference type="Gene3D" id="1.20.1070.10">
    <property type="entry name" value="Rhodopsin 7-helix transmembrane proteins"/>
    <property type="match status" value="1"/>
</dbReference>
<dbReference type="InterPro" id="IPR017452">
    <property type="entry name" value="GPCR_Rhodpsn_7TM"/>
</dbReference>
<proteinExistence type="predicted"/>
<evidence type="ECO:0000313" key="10">
    <source>
        <dbReference type="Proteomes" id="UP000230066"/>
    </source>
</evidence>
<evidence type="ECO:0000256" key="5">
    <source>
        <dbReference type="ARBA" id="ARBA00023136"/>
    </source>
</evidence>
<keyword evidence="6" id="KW-0675">Receptor</keyword>
<keyword evidence="7" id="KW-0807">Transducer</keyword>
<keyword evidence="4" id="KW-0297">G-protein coupled receptor</keyword>
<protein>
    <submittedName>
        <fullName evidence="9">Rhodopsin orphan GPCR</fullName>
    </submittedName>
</protein>